<dbReference type="STRING" id="1235814.GCA_000613385_04397"/>
<evidence type="ECO:0000256" key="1">
    <source>
        <dbReference type="ARBA" id="ARBA00004442"/>
    </source>
</evidence>
<evidence type="ECO:0000259" key="6">
    <source>
        <dbReference type="Pfam" id="PF07980"/>
    </source>
</evidence>
<keyword evidence="5" id="KW-0998">Cell outer membrane</keyword>
<keyword evidence="4" id="KW-0472">Membrane</keyword>
<dbReference type="Gene3D" id="1.25.40.390">
    <property type="match status" value="1"/>
</dbReference>
<dbReference type="AlphaFoldDB" id="A0A3L7Z3H7"/>
<dbReference type="PROSITE" id="PS51257">
    <property type="entry name" value="PROKAR_LIPOPROTEIN"/>
    <property type="match status" value="1"/>
</dbReference>
<feature type="domain" description="SusD-like N-terminal" evidence="7">
    <location>
        <begin position="87"/>
        <end position="217"/>
    </location>
</feature>
<evidence type="ECO:0000259" key="7">
    <source>
        <dbReference type="Pfam" id="PF14322"/>
    </source>
</evidence>
<dbReference type="Proteomes" id="UP000267159">
    <property type="component" value="Unassembled WGS sequence"/>
</dbReference>
<comment type="subcellular location">
    <subcellularLocation>
        <location evidence="1">Cell outer membrane</location>
    </subcellularLocation>
</comment>
<evidence type="ECO:0000256" key="3">
    <source>
        <dbReference type="ARBA" id="ARBA00022729"/>
    </source>
</evidence>
<evidence type="ECO:0000256" key="5">
    <source>
        <dbReference type="ARBA" id="ARBA00023237"/>
    </source>
</evidence>
<evidence type="ECO:0000256" key="2">
    <source>
        <dbReference type="ARBA" id="ARBA00006275"/>
    </source>
</evidence>
<dbReference type="InterPro" id="IPR011990">
    <property type="entry name" value="TPR-like_helical_dom_sf"/>
</dbReference>
<dbReference type="EMBL" id="RAZM01000017">
    <property type="protein sequence ID" value="RLT80569.1"/>
    <property type="molecule type" value="Genomic_DNA"/>
</dbReference>
<evidence type="ECO:0000313" key="8">
    <source>
        <dbReference type="EMBL" id="RLT80569.1"/>
    </source>
</evidence>
<dbReference type="Pfam" id="PF14322">
    <property type="entry name" value="SusD-like_3"/>
    <property type="match status" value="1"/>
</dbReference>
<accession>A0A3L7Z3H7</accession>
<dbReference type="Pfam" id="PF07980">
    <property type="entry name" value="SusD_RagB"/>
    <property type="match status" value="1"/>
</dbReference>
<organism evidence="8 9">
    <name type="scientific">Bacteroides acidifaciens</name>
    <dbReference type="NCBI Taxonomy" id="85831"/>
    <lineage>
        <taxon>Bacteria</taxon>
        <taxon>Pseudomonadati</taxon>
        <taxon>Bacteroidota</taxon>
        <taxon>Bacteroidia</taxon>
        <taxon>Bacteroidales</taxon>
        <taxon>Bacteroidaceae</taxon>
        <taxon>Bacteroides</taxon>
    </lineage>
</organism>
<keyword evidence="3" id="KW-0732">Signal</keyword>
<sequence length="574" mass="65213">MKTKILLLAGMCLGLAACESMDLVPRSQGNTESWYTTETELRLASNDFYILGYWQEPLSSSEQWSDNTTYRQTNRNPGSGGTILDGTMNGQQYEVYALWQQSFKLIARANTMLENIHKAKGSVTQEVYDRYAGEAYFCRACKYAELIFFYGDVPYQEETITISEALRRGRKPKAEVIPLVYADFDKAIAGLPESYGQGENIHATKGAALAMKARFALYMGDYEIAAQAAKACMDLKLYSLEPDYAKLFKQSTKLNDEKVFVIPRSIENSVILDSWIVKNALPRNAGGYGSYNPSWDLFASYLCTDGLPIDESQLFDPRNPFKNRDPRCAMTIVEFNTEHCGFEYDPSPAAKTVMNYTTGKTQSNQDTRIVNQYSSYTGLLWKKGIDASWTVDQKVEQDYIVIRYADVLLIYAEAMIELNRIDDSVLKAINMVRARAYGVDVTATDSYPAVTTTDQTELRRALRIERRMEFAMENQRLQDLMRWKLAGKALNGYNYIMLINPTELLNNVVNKNLWFWGMTPQIDEDGLADFSALFNAGYCSQGAKRIFPEREYLWPLPTHDVELCPNLLPNNPGY</sequence>
<dbReference type="GO" id="GO:0009279">
    <property type="term" value="C:cell outer membrane"/>
    <property type="evidence" value="ECO:0007669"/>
    <property type="project" value="UniProtKB-SubCell"/>
</dbReference>
<name>A0A3L7Z3H7_9BACE</name>
<dbReference type="InterPro" id="IPR012944">
    <property type="entry name" value="SusD_RagB_dom"/>
</dbReference>
<evidence type="ECO:0000313" key="9">
    <source>
        <dbReference type="Proteomes" id="UP000267159"/>
    </source>
</evidence>
<reference evidence="8 9" key="1">
    <citation type="submission" date="2018-09" db="EMBL/GenBank/DDBJ databases">
        <title>Murine metabolic-syndrome-specific gut microbial biobank.</title>
        <authorList>
            <person name="Liu C."/>
        </authorList>
    </citation>
    <scope>NUCLEOTIDE SEQUENCE [LARGE SCALE GENOMIC DNA]</scope>
    <source>
        <strain evidence="8 9">0.1X-D8-26</strain>
    </source>
</reference>
<proteinExistence type="inferred from homology"/>
<protein>
    <submittedName>
        <fullName evidence="8">RagB/SusD family nutrient uptake outer membrane protein</fullName>
    </submittedName>
</protein>
<evidence type="ECO:0000256" key="4">
    <source>
        <dbReference type="ARBA" id="ARBA00023136"/>
    </source>
</evidence>
<feature type="domain" description="RagB/SusD" evidence="6">
    <location>
        <begin position="281"/>
        <end position="574"/>
    </location>
</feature>
<dbReference type="SUPFAM" id="SSF48452">
    <property type="entry name" value="TPR-like"/>
    <property type="match status" value="1"/>
</dbReference>
<comment type="caution">
    <text evidence="8">The sequence shown here is derived from an EMBL/GenBank/DDBJ whole genome shotgun (WGS) entry which is preliminary data.</text>
</comment>
<gene>
    <name evidence="8" type="ORF">D7Y07_07635</name>
</gene>
<dbReference type="RefSeq" id="WP_121765568.1">
    <property type="nucleotide sequence ID" value="NZ_CAPSWK010000002.1"/>
</dbReference>
<dbReference type="InterPro" id="IPR033985">
    <property type="entry name" value="SusD-like_N"/>
</dbReference>
<comment type="similarity">
    <text evidence="2">Belongs to the SusD family.</text>
</comment>